<evidence type="ECO:0000313" key="2">
    <source>
        <dbReference type="EMBL" id="PHK02983.1"/>
    </source>
</evidence>
<dbReference type="EMBL" id="LAHD01000044">
    <property type="protein sequence ID" value="PHK02983.1"/>
    <property type="molecule type" value="Genomic_DNA"/>
</dbReference>
<evidence type="ECO:0000313" key="3">
    <source>
        <dbReference type="Proteomes" id="UP000222310"/>
    </source>
</evidence>
<gene>
    <name evidence="2" type="ORF">VF08_16580</name>
</gene>
<feature type="coiled-coil region" evidence="1">
    <location>
        <begin position="30"/>
        <end position="156"/>
    </location>
</feature>
<reference evidence="2 3" key="1">
    <citation type="submission" date="2015-02" db="EMBL/GenBank/DDBJ databases">
        <title>Nostoc linckia genome annotation.</title>
        <authorList>
            <person name="Zhou Z."/>
        </authorList>
    </citation>
    <scope>NUCLEOTIDE SEQUENCE [LARGE SCALE GENOMIC DNA]</scope>
    <source>
        <strain evidence="3">z8</strain>
    </source>
</reference>
<dbReference type="AlphaFoldDB" id="A0A9Q5ZBL4"/>
<dbReference type="RefSeq" id="WP_099069851.1">
    <property type="nucleotide sequence ID" value="NZ_LAHD01000044.1"/>
</dbReference>
<dbReference type="Pfam" id="PF19776">
    <property type="entry name" value="DUF6262"/>
    <property type="match status" value="1"/>
</dbReference>
<keyword evidence="1" id="KW-0175">Coiled coil</keyword>
<dbReference type="InterPro" id="IPR046229">
    <property type="entry name" value="TnpC-like"/>
</dbReference>
<organism evidence="2 3">
    <name type="scientific">Nostoc linckia z8</name>
    <dbReference type="NCBI Taxonomy" id="1628746"/>
    <lineage>
        <taxon>Bacteria</taxon>
        <taxon>Bacillati</taxon>
        <taxon>Cyanobacteriota</taxon>
        <taxon>Cyanophyceae</taxon>
        <taxon>Nostocales</taxon>
        <taxon>Nostocaceae</taxon>
        <taxon>Nostoc</taxon>
    </lineage>
</organism>
<comment type="caution">
    <text evidence="2">The sequence shown here is derived from an EMBL/GenBank/DDBJ whole genome shotgun (WGS) entry which is preliminary data.</text>
</comment>
<name>A0A9Q5ZBL4_NOSLI</name>
<evidence type="ECO:0000256" key="1">
    <source>
        <dbReference type="SAM" id="Coils"/>
    </source>
</evidence>
<accession>A0A9Q5ZBL4</accession>
<dbReference type="GeneID" id="57096315"/>
<proteinExistence type="predicted"/>
<sequence length="311" mass="35642">MSETIKRQIHRNWDEAERNRHGQQVRERSAREREERVISAKAVIQEMQDQGVTISQNEVARRTGFSVGFVNKHLRNEIEQAQKQQKESTQKPRTARNIDVLENELEKLKASNKRLQTILDEQRRMNKELLAQAAQVVDLEDEVKRLRTVIKELQGSSLTAQGKVVDLPVQNLPAQGDNVVPISVKTSKNHKDELKPQPFSFLEQVKNELSLLNIPFNKTFQEQIKSKPESVVINAIEALKEAINEGAKINNSSKWLYAAINKESVPNKILKPISNRYTTDNWNYTESTIEEELASLEELKVLSSIFSQPND</sequence>
<protein>
    <submittedName>
        <fullName evidence="2">Uncharacterized protein</fullName>
    </submittedName>
</protein>
<dbReference type="Proteomes" id="UP000222310">
    <property type="component" value="Unassembled WGS sequence"/>
</dbReference>